<sequence>MVGVLRTVYDRKTGEKKSQEIIEELDMTEDEYYAPLVKIIGDAILNDLAKNKKSND</sequence>
<organism evidence="1">
    <name type="scientific">Clostridium butyricum</name>
    <dbReference type="NCBI Taxonomy" id="1492"/>
    <lineage>
        <taxon>Bacteria</taxon>
        <taxon>Bacillati</taxon>
        <taxon>Bacillota</taxon>
        <taxon>Clostridia</taxon>
        <taxon>Eubacteriales</taxon>
        <taxon>Clostridiaceae</taxon>
        <taxon>Clostridium</taxon>
    </lineage>
</organism>
<name>A0A6N3BH63_CLOBU</name>
<gene>
    <name evidence="1" type="ORF">CBLFYP62_00047</name>
</gene>
<proteinExistence type="predicted"/>
<evidence type="ECO:0000313" key="1">
    <source>
        <dbReference type="EMBL" id="VYU02524.1"/>
    </source>
</evidence>
<accession>A0A6N3BH63</accession>
<protein>
    <submittedName>
        <fullName evidence="1">Uncharacterized protein</fullName>
    </submittedName>
</protein>
<dbReference type="EMBL" id="CACRTU010000012">
    <property type="protein sequence ID" value="VYU02524.1"/>
    <property type="molecule type" value="Genomic_DNA"/>
</dbReference>
<reference evidence="1" key="1">
    <citation type="submission" date="2019-11" db="EMBL/GenBank/DDBJ databases">
        <authorList>
            <person name="Feng L."/>
        </authorList>
    </citation>
    <scope>NUCLEOTIDE SEQUENCE</scope>
    <source>
        <strain evidence="1">CButyricumLFYP62</strain>
    </source>
</reference>
<dbReference type="AlphaFoldDB" id="A0A6N3BH63"/>
<dbReference type="RefSeq" id="WP_002581841.1">
    <property type="nucleotide sequence ID" value="NZ_CACRTU010000012.1"/>
</dbReference>